<dbReference type="Pfam" id="PF15299">
    <property type="entry name" value="ALS2CR8"/>
    <property type="match status" value="1"/>
</dbReference>
<proteinExistence type="predicted"/>
<name>A0A7M5UYD0_9CNID</name>
<dbReference type="OrthoDB" id="10008027at2759"/>
<accession>A0A7M5UYD0</accession>
<protein>
    <submittedName>
        <fullName evidence="2">Uncharacterized protein</fullName>
    </submittedName>
</protein>
<dbReference type="PANTHER" id="PTHR47456:SF1">
    <property type="entry name" value="PHD-TYPE DOMAIN-CONTAINING PROTEIN"/>
    <property type="match status" value="1"/>
</dbReference>
<dbReference type="InterPro" id="IPR029309">
    <property type="entry name" value="CaRF"/>
</dbReference>
<dbReference type="PANTHER" id="PTHR47456">
    <property type="entry name" value="PHD-TYPE DOMAIN-CONTAINING PROTEIN"/>
    <property type="match status" value="1"/>
</dbReference>
<dbReference type="EnsemblMetazoa" id="CLYHEMT004509.1">
    <property type="protein sequence ID" value="CLYHEMP004509.1"/>
    <property type="gene ID" value="CLYHEMG004509"/>
</dbReference>
<evidence type="ECO:0000313" key="3">
    <source>
        <dbReference type="Proteomes" id="UP000594262"/>
    </source>
</evidence>
<sequence>MATARKLTKSIDDLSSSEASAAEIISKMSEYQFIAVVQDGNACEPMEQVVNEKGEVVAINTDEYYETIGQAVPVELNFESADAGINELKRQNGEGIKEADSNEEVIAQEETIENVEQDEGVESVPSDAEIIARMVVEREQLQGNNENVAGNLKDMLLPLGIKIPNHQNIIGTKRKRPKSSLFIGCSPEATQVINEFDALKERLQIKTNLDMLKHMLKLEKKYLNSTVVTTECIVDDGNKNTKAILQLLSTSSAATDHHQTKTLDNEIITPRLATDELHGSDTMEPSGIRNEEVTINIMNEPVPERNASNDMTELLGLTALNVKTIQLSKKYLEHIVKEGYYISGFIDGTDKLDEFLKFFRIITGSAFSIRRSKSKINDDPEPEDKPLRKYKPGYLGKGQIKWEKNIGVPPIPFTGVPFTTEGSTTYQCVFGPKRAKMSKENNDVEEDDVCDLDTPSKRRKSIRESKKKDCPAQIHIRTVHRFPTYNCINNIQPVKSESRTTYVNKCQRGMILAKLREDIVNDQVHGEQGFWIRVPLPEVHQNHSLGPFDGDDPPLTEDTILEMKTLLHDAAISSTS</sequence>
<dbReference type="Proteomes" id="UP000594262">
    <property type="component" value="Unplaced"/>
</dbReference>
<organism evidence="2 3">
    <name type="scientific">Clytia hemisphaerica</name>
    <dbReference type="NCBI Taxonomy" id="252671"/>
    <lineage>
        <taxon>Eukaryota</taxon>
        <taxon>Metazoa</taxon>
        <taxon>Cnidaria</taxon>
        <taxon>Hydrozoa</taxon>
        <taxon>Hydroidolina</taxon>
        <taxon>Leptothecata</taxon>
        <taxon>Obeliida</taxon>
        <taxon>Clytiidae</taxon>
        <taxon>Clytia</taxon>
    </lineage>
</organism>
<dbReference type="AlphaFoldDB" id="A0A7M5UYD0"/>
<feature type="region of interest" description="Disordered" evidence="1">
    <location>
        <begin position="440"/>
        <end position="466"/>
    </location>
</feature>
<evidence type="ECO:0000313" key="2">
    <source>
        <dbReference type="EnsemblMetazoa" id="CLYHEMP004509.1"/>
    </source>
</evidence>
<reference evidence="2" key="1">
    <citation type="submission" date="2021-01" db="UniProtKB">
        <authorList>
            <consortium name="EnsemblMetazoa"/>
        </authorList>
    </citation>
    <scope>IDENTIFICATION</scope>
</reference>
<dbReference type="GO" id="GO:0003700">
    <property type="term" value="F:DNA-binding transcription factor activity"/>
    <property type="evidence" value="ECO:0007669"/>
    <property type="project" value="InterPro"/>
</dbReference>
<evidence type="ECO:0000256" key="1">
    <source>
        <dbReference type="SAM" id="MobiDB-lite"/>
    </source>
</evidence>
<keyword evidence="3" id="KW-1185">Reference proteome</keyword>
<dbReference type="GeneID" id="136805893"/>
<dbReference type="RefSeq" id="XP_066918566.1">
    <property type="nucleotide sequence ID" value="XM_067062465.1"/>
</dbReference>